<reference evidence="4" key="1">
    <citation type="journal article" date="2018" name="Genome Res.">
        <title>The genomic architecture and molecular evolution of ant odorant receptors.</title>
        <authorList>
            <person name="McKenzie S.K."/>
            <person name="Kronauer D.J.C."/>
        </authorList>
    </citation>
    <scope>NUCLEOTIDE SEQUENCE [LARGE SCALE GENOMIC DNA]</scope>
    <source>
        <strain evidence="4">Clonal line C1</strain>
    </source>
</reference>
<feature type="domain" description="Disease resistance R13L4/SHOC-2-like LRR" evidence="3">
    <location>
        <begin position="24"/>
        <end position="96"/>
    </location>
</feature>
<dbReference type="Pfam" id="PF23598">
    <property type="entry name" value="LRR_14"/>
    <property type="match status" value="1"/>
</dbReference>
<sequence length="131" mass="14741">MVNIKLQPNSLNLQTDTLALPEELYLQDNNIRKLPNEIALLNKLTILNVARNNLKQLPEDIGQLQQLITFDISHNKSLQKLPKSLGYTQQLANLNIDGLNVLYPPEDILHGGSITEARQNKGMLDTILCFV</sequence>
<dbReference type="PANTHER" id="PTHR48051">
    <property type="match status" value="1"/>
</dbReference>
<dbReference type="Proteomes" id="UP000279307">
    <property type="component" value="Chromosome 3"/>
</dbReference>
<organism evidence="4">
    <name type="scientific">Ooceraea biroi</name>
    <name type="common">Clonal raider ant</name>
    <name type="synonym">Cerapachys biroi</name>
    <dbReference type="NCBI Taxonomy" id="2015173"/>
    <lineage>
        <taxon>Eukaryota</taxon>
        <taxon>Metazoa</taxon>
        <taxon>Ecdysozoa</taxon>
        <taxon>Arthropoda</taxon>
        <taxon>Hexapoda</taxon>
        <taxon>Insecta</taxon>
        <taxon>Pterygota</taxon>
        <taxon>Neoptera</taxon>
        <taxon>Endopterygota</taxon>
        <taxon>Hymenoptera</taxon>
        <taxon>Apocrita</taxon>
        <taxon>Aculeata</taxon>
        <taxon>Formicoidea</taxon>
        <taxon>Formicidae</taxon>
        <taxon>Dorylinae</taxon>
        <taxon>Ooceraea</taxon>
    </lineage>
</organism>
<evidence type="ECO:0000256" key="1">
    <source>
        <dbReference type="ARBA" id="ARBA00022614"/>
    </source>
</evidence>
<name>A0A3L8DXY2_OOCBI</name>
<dbReference type="AlphaFoldDB" id="A0A3L8DXY2"/>
<comment type="caution">
    <text evidence="4">The sequence shown here is derived from an EMBL/GenBank/DDBJ whole genome shotgun (WGS) entry which is preliminary data.</text>
</comment>
<evidence type="ECO:0000256" key="2">
    <source>
        <dbReference type="ARBA" id="ARBA00022737"/>
    </source>
</evidence>
<dbReference type="OrthoDB" id="1711136at2759"/>
<evidence type="ECO:0000313" key="4">
    <source>
        <dbReference type="EMBL" id="RLU24955.1"/>
    </source>
</evidence>
<dbReference type="SUPFAM" id="SSF52058">
    <property type="entry name" value="L domain-like"/>
    <property type="match status" value="1"/>
</dbReference>
<dbReference type="Gene3D" id="3.80.10.10">
    <property type="entry name" value="Ribonuclease Inhibitor"/>
    <property type="match status" value="1"/>
</dbReference>
<protein>
    <recommendedName>
        <fullName evidence="3">Disease resistance R13L4/SHOC-2-like LRR domain-containing protein</fullName>
    </recommendedName>
</protein>
<dbReference type="InterPro" id="IPR055414">
    <property type="entry name" value="LRR_R13L4/SHOC2-like"/>
</dbReference>
<keyword evidence="1" id="KW-0433">Leucine-rich repeat</keyword>
<proteinExistence type="predicted"/>
<dbReference type="PANTHER" id="PTHR48051:SF46">
    <property type="entry name" value="LEUCINE RICH REPEAT-CONTAINING DOMAIN PROTEIN"/>
    <property type="match status" value="1"/>
</dbReference>
<dbReference type="PROSITE" id="PS51450">
    <property type="entry name" value="LRR"/>
    <property type="match status" value="1"/>
</dbReference>
<keyword evidence="2" id="KW-0677">Repeat</keyword>
<reference evidence="4" key="2">
    <citation type="submission" date="2018-07" db="EMBL/GenBank/DDBJ databases">
        <authorList>
            <person name="Mckenzie S.K."/>
            <person name="Kronauer D.J.C."/>
        </authorList>
    </citation>
    <scope>NUCLEOTIDE SEQUENCE</scope>
    <source>
        <strain evidence="4">Clonal line C1</strain>
    </source>
</reference>
<accession>A0A3L8DXY2</accession>
<gene>
    <name evidence="4" type="ORF">DMN91_003046</name>
</gene>
<evidence type="ECO:0000259" key="3">
    <source>
        <dbReference type="Pfam" id="PF23598"/>
    </source>
</evidence>
<dbReference type="InterPro" id="IPR050216">
    <property type="entry name" value="LRR_domain-containing"/>
</dbReference>
<dbReference type="EMBL" id="QOIP01000003">
    <property type="protein sequence ID" value="RLU24955.1"/>
    <property type="molecule type" value="Genomic_DNA"/>
</dbReference>
<dbReference type="InterPro" id="IPR032675">
    <property type="entry name" value="LRR_dom_sf"/>
</dbReference>
<dbReference type="InterPro" id="IPR001611">
    <property type="entry name" value="Leu-rich_rpt"/>
</dbReference>
<dbReference type="GO" id="GO:0005737">
    <property type="term" value="C:cytoplasm"/>
    <property type="evidence" value="ECO:0007669"/>
    <property type="project" value="TreeGrafter"/>
</dbReference>